<name>A0A5M6INQ3_9PROT</name>
<dbReference type="SUPFAM" id="SSF51726">
    <property type="entry name" value="UROD/MetE-like"/>
    <property type="match status" value="1"/>
</dbReference>
<dbReference type="GO" id="GO:0006779">
    <property type="term" value="P:porphyrin-containing compound biosynthetic process"/>
    <property type="evidence" value="ECO:0007669"/>
    <property type="project" value="InterPro"/>
</dbReference>
<dbReference type="PANTHER" id="PTHR47099:SF1">
    <property type="entry name" value="METHYLCOBAMIDE:COM METHYLTRANSFERASE MTBA"/>
    <property type="match status" value="1"/>
</dbReference>
<feature type="domain" description="Uroporphyrinogen decarboxylase (URO-D)" evidence="1">
    <location>
        <begin position="13"/>
        <end position="346"/>
    </location>
</feature>
<comment type="caution">
    <text evidence="2">The sequence shown here is derived from an EMBL/GenBank/DDBJ whole genome shotgun (WGS) entry which is preliminary data.</text>
</comment>
<organism evidence="2 3">
    <name type="scientific">Rhodovastum atsumiense</name>
    <dbReference type="NCBI Taxonomy" id="504468"/>
    <lineage>
        <taxon>Bacteria</taxon>
        <taxon>Pseudomonadati</taxon>
        <taxon>Pseudomonadota</taxon>
        <taxon>Alphaproteobacteria</taxon>
        <taxon>Acetobacterales</taxon>
        <taxon>Acetobacteraceae</taxon>
        <taxon>Rhodovastum</taxon>
    </lineage>
</organism>
<accession>A0A5M6INQ3</accession>
<dbReference type="Pfam" id="PF01208">
    <property type="entry name" value="URO-D"/>
    <property type="match status" value="1"/>
</dbReference>
<gene>
    <name evidence="2" type="ORF">F1189_22085</name>
</gene>
<dbReference type="Proteomes" id="UP000325255">
    <property type="component" value="Unassembled WGS sequence"/>
</dbReference>
<dbReference type="RefSeq" id="WP_150043051.1">
    <property type="nucleotide sequence ID" value="NZ_OW485601.1"/>
</dbReference>
<evidence type="ECO:0000313" key="2">
    <source>
        <dbReference type="EMBL" id="KAA5609882.1"/>
    </source>
</evidence>
<dbReference type="PANTHER" id="PTHR47099">
    <property type="entry name" value="METHYLCOBAMIDE:COM METHYLTRANSFERASE MTBA"/>
    <property type="match status" value="1"/>
</dbReference>
<reference evidence="2 3" key="1">
    <citation type="submission" date="2019-09" db="EMBL/GenBank/DDBJ databases">
        <title>Genome sequence of Rhodovastum atsumiense, a diverse member of the Acetobacteraceae family of non-sulfur purple photosynthetic bacteria.</title>
        <authorList>
            <person name="Meyer T."/>
            <person name="Kyndt J."/>
        </authorList>
    </citation>
    <scope>NUCLEOTIDE SEQUENCE [LARGE SCALE GENOMIC DNA]</scope>
    <source>
        <strain evidence="2 3">DSM 21279</strain>
    </source>
</reference>
<dbReference type="CDD" id="cd03465">
    <property type="entry name" value="URO-D_like"/>
    <property type="match status" value="1"/>
</dbReference>
<proteinExistence type="predicted"/>
<sequence length="360" mass="38602">MTDSAPPRDSMTPLERLRAFRAGEAYDRIPCSAMLSDHAALVLGVSTAEYNHSPGLMARGQIAAYRRYGHDGVAVGPSLPGFAEAAGSKLAFPEASNPFVAEPAVKLPSDFERLPQVDPHRSGRLPLFLEALALLVEEVGAEVPVAAAIGGPFTTAANLRGTEQFLRDITRDPDFARQLLEYSLDIMLGFVRAAASLPIGFNLADPVASGTVVSARVYREFALPYERRLIQEIVALTGRAPVLHICGKTNRIWQDMAETGAGSLSLDDVIDLAEAKAAVGDRITLSGNVRPTDSMYLGTPQIVEENVKECLRKAWDTPKGFILSVGCGLPVNSPPANVHALVNAARVYGRYPLDPARFAA</sequence>
<dbReference type="InterPro" id="IPR052024">
    <property type="entry name" value="Methanogen_methyltrans"/>
</dbReference>
<dbReference type="OrthoDB" id="7375127at2"/>
<dbReference type="Gene3D" id="3.20.20.210">
    <property type="match status" value="1"/>
</dbReference>
<keyword evidence="3" id="KW-1185">Reference proteome</keyword>
<dbReference type="AlphaFoldDB" id="A0A5M6INQ3"/>
<evidence type="ECO:0000259" key="1">
    <source>
        <dbReference type="Pfam" id="PF01208"/>
    </source>
</evidence>
<protein>
    <submittedName>
        <fullName evidence="2">Uroporphyrinogen decarboxylase</fullName>
    </submittedName>
</protein>
<dbReference type="InterPro" id="IPR038071">
    <property type="entry name" value="UROD/MetE-like_sf"/>
</dbReference>
<evidence type="ECO:0000313" key="3">
    <source>
        <dbReference type="Proteomes" id="UP000325255"/>
    </source>
</evidence>
<dbReference type="InterPro" id="IPR000257">
    <property type="entry name" value="Uroporphyrinogen_deCOase"/>
</dbReference>
<dbReference type="EMBL" id="VWPK01000042">
    <property type="protein sequence ID" value="KAA5609882.1"/>
    <property type="molecule type" value="Genomic_DNA"/>
</dbReference>
<dbReference type="GO" id="GO:0004853">
    <property type="term" value="F:uroporphyrinogen decarboxylase activity"/>
    <property type="evidence" value="ECO:0007669"/>
    <property type="project" value="InterPro"/>
</dbReference>